<feature type="transmembrane region" description="Helical" evidence="1">
    <location>
        <begin position="376"/>
        <end position="397"/>
    </location>
</feature>
<feature type="transmembrane region" description="Helical" evidence="1">
    <location>
        <begin position="426"/>
        <end position="448"/>
    </location>
</feature>
<evidence type="ECO:0000256" key="1">
    <source>
        <dbReference type="SAM" id="Phobius"/>
    </source>
</evidence>
<dbReference type="Proteomes" id="UP000032305">
    <property type="component" value="Unassembled WGS sequence"/>
</dbReference>
<evidence type="ECO:0000313" key="3">
    <source>
        <dbReference type="Proteomes" id="UP000032305"/>
    </source>
</evidence>
<dbReference type="eggNOG" id="ENOG50322BP">
    <property type="taxonomic scope" value="Bacteria"/>
</dbReference>
<gene>
    <name evidence="2" type="ORF">SP5_107_00060</name>
</gene>
<accession>A0A0A1WDE9</accession>
<proteinExistence type="predicted"/>
<feature type="transmembrane region" description="Helical" evidence="1">
    <location>
        <begin position="67"/>
        <end position="90"/>
    </location>
</feature>
<feature type="transmembrane region" description="Helical" evidence="1">
    <location>
        <begin position="12"/>
        <end position="31"/>
    </location>
</feature>
<comment type="caution">
    <text evidence="2">The sequence shown here is derived from an EMBL/GenBank/DDBJ whole genome shotgun (WGS) entry which is preliminary data.</text>
</comment>
<keyword evidence="1" id="KW-1133">Transmembrane helix</keyword>
<feature type="transmembrane region" description="Helical" evidence="1">
    <location>
        <begin position="150"/>
        <end position="173"/>
    </location>
</feature>
<dbReference type="EMBL" id="BBPI01000107">
    <property type="protein sequence ID" value="GAM02959.1"/>
    <property type="molecule type" value="Genomic_DNA"/>
</dbReference>
<dbReference type="AlphaFoldDB" id="A0A0A1WDE9"/>
<reference evidence="2 3" key="1">
    <citation type="submission" date="2014-11" db="EMBL/GenBank/DDBJ databases">
        <title>Whole genome shotgun sequence of Sphingomonas parapaucimobilis NBRC 15100.</title>
        <authorList>
            <person name="Katano-Makiyama Y."/>
            <person name="Hosoyama A."/>
            <person name="Hashimoto M."/>
            <person name="Hosoyama Y."/>
            <person name="Noguchi M."/>
            <person name="Numata M."/>
            <person name="Tsuchikane K."/>
            <person name="Hirakata S."/>
            <person name="Uohara A."/>
            <person name="Shimodaira J."/>
            <person name="Ohji S."/>
            <person name="Ichikawa N."/>
            <person name="Kimura A."/>
            <person name="Yamazoe A."/>
            <person name="Fujita N."/>
        </authorList>
    </citation>
    <scope>NUCLEOTIDE SEQUENCE [LARGE SCALE GENOMIC DNA]</scope>
    <source>
        <strain evidence="2 3">NBRC 15100</strain>
    </source>
</reference>
<evidence type="ECO:0008006" key="4">
    <source>
        <dbReference type="Google" id="ProtNLM"/>
    </source>
</evidence>
<feature type="transmembrane region" description="Helical" evidence="1">
    <location>
        <begin position="97"/>
        <end position="116"/>
    </location>
</feature>
<evidence type="ECO:0000313" key="2">
    <source>
        <dbReference type="EMBL" id="GAM02959.1"/>
    </source>
</evidence>
<feature type="transmembrane region" description="Helical" evidence="1">
    <location>
        <begin position="185"/>
        <end position="202"/>
    </location>
</feature>
<dbReference type="RefSeq" id="WP_042491457.1">
    <property type="nucleotide sequence ID" value="NZ_BBPI01000107.1"/>
</dbReference>
<name>A0A0A1WDE9_9SPHN</name>
<dbReference type="OrthoDB" id="7957736at2"/>
<feature type="transmembrane region" description="Helical" evidence="1">
    <location>
        <begin position="352"/>
        <end position="370"/>
    </location>
</feature>
<keyword evidence="3" id="KW-1185">Reference proteome</keyword>
<feature type="transmembrane region" description="Helical" evidence="1">
    <location>
        <begin position="122"/>
        <end position="138"/>
    </location>
</feature>
<keyword evidence="1" id="KW-0812">Transmembrane</keyword>
<keyword evidence="1" id="KW-0472">Membrane</keyword>
<sequence>MTRAHSHRLRIIVAALILFGLSVIVFAPGFVQYDSVGQYAQALTGQYDDWHPPIMARLWSLFVTHGAAPMLVLQLAGWWLGLGALAAAIVDRRPRGALLVLAVGLVPPWLGWQVAILKDAQMTGATLGAVGIIGWWRLRGQAVPRGAWAAAGLLLAYAALVRANAIFAIAPLVALLVTERWPRRIALTVALTLATLAVAPFINHRLLGAADSGVARTQALYDLAGIAVRVPYDPRLGLSPAEVADIRAKHCVKPFFWDPLGEPARCGARLQRFETTPPGRIYAKLAPAILHHPLAYAEQRLAHVNSTWRFRVPARWINAAPPQGSEPNDCHLGQPGRTALAWQKMAGDWVDVPIMWPVVWLVLAAGGLAVTRGDGFAGALFGSALGLEASFLVISVASDFRYHLWPIVACALGLIIAKPWRGDRRIVWATGAVLAVVLILGGIARATLPPPPQSYAAMLI</sequence>
<organism evidence="2 3">
    <name type="scientific">Sphingomonas parapaucimobilis NBRC 15100</name>
    <dbReference type="NCBI Taxonomy" id="1219049"/>
    <lineage>
        <taxon>Bacteria</taxon>
        <taxon>Pseudomonadati</taxon>
        <taxon>Pseudomonadota</taxon>
        <taxon>Alphaproteobacteria</taxon>
        <taxon>Sphingomonadales</taxon>
        <taxon>Sphingomonadaceae</taxon>
        <taxon>Sphingomonas</taxon>
    </lineage>
</organism>
<protein>
    <recommendedName>
        <fullName evidence="4">Glycosyltransferase RgtA/B/C/D-like domain-containing protein</fullName>
    </recommendedName>
</protein>